<evidence type="ECO:0000259" key="1">
    <source>
        <dbReference type="Pfam" id="PF13577"/>
    </source>
</evidence>
<keyword evidence="3" id="KW-1185">Reference proteome</keyword>
<comment type="caution">
    <text evidence="2">The sequence shown here is derived from an EMBL/GenBank/DDBJ whole genome shotgun (WGS) entry which is preliminary data.</text>
</comment>
<reference evidence="3" key="1">
    <citation type="journal article" date="2019" name="Int. J. Syst. Evol. Microbiol.">
        <title>The Global Catalogue of Microorganisms (GCM) 10K type strain sequencing project: providing services to taxonomists for standard genome sequencing and annotation.</title>
        <authorList>
            <consortium name="The Broad Institute Genomics Platform"/>
            <consortium name="The Broad Institute Genome Sequencing Center for Infectious Disease"/>
            <person name="Wu L."/>
            <person name="Ma J."/>
        </authorList>
    </citation>
    <scope>NUCLEOTIDE SEQUENCE [LARGE SCALE GENOMIC DNA]</scope>
    <source>
        <strain evidence="3">CCUG 52537</strain>
    </source>
</reference>
<protein>
    <submittedName>
        <fullName evidence="2">Nuclear transport factor 2 family protein</fullName>
    </submittedName>
</protein>
<proteinExistence type="predicted"/>
<dbReference type="InterPro" id="IPR037401">
    <property type="entry name" value="SnoaL-like"/>
</dbReference>
<dbReference type="RefSeq" id="WP_381493370.1">
    <property type="nucleotide sequence ID" value="NZ_JBHTIK010000012.1"/>
</dbReference>
<sequence>MARPPGDAQTICAGTPPVTGASAMYDLQTIGDTLAILGLQADYARAADSFDPARYAEVFTEDGILDASHCGFAVSVGRADIAETMGNAFRQQTHNIHMTMNQRVLSVEGDRATGFAYFFQRSILKNGGRTEFCGRYDDEYVRTAEGWKIHRRVLVELLPTVMEGYDIA</sequence>
<dbReference type="Gene3D" id="3.10.450.50">
    <property type="match status" value="1"/>
</dbReference>
<evidence type="ECO:0000313" key="2">
    <source>
        <dbReference type="EMBL" id="MFD0849960.1"/>
    </source>
</evidence>
<dbReference type="EMBL" id="JBHTIK010000012">
    <property type="protein sequence ID" value="MFD0849960.1"/>
    <property type="molecule type" value="Genomic_DNA"/>
</dbReference>
<dbReference type="Proteomes" id="UP001597124">
    <property type="component" value="Unassembled WGS sequence"/>
</dbReference>
<dbReference type="SUPFAM" id="SSF54427">
    <property type="entry name" value="NTF2-like"/>
    <property type="match status" value="1"/>
</dbReference>
<name>A0ABW3C7U5_SPHXN</name>
<feature type="domain" description="SnoaL-like" evidence="1">
    <location>
        <begin position="29"/>
        <end position="152"/>
    </location>
</feature>
<evidence type="ECO:0000313" key="3">
    <source>
        <dbReference type="Proteomes" id="UP001597124"/>
    </source>
</evidence>
<gene>
    <name evidence="2" type="ORF">ACFQ00_16615</name>
</gene>
<accession>A0ABW3C7U5</accession>
<organism evidence="2 3">
    <name type="scientific">Sphingosinicella xenopeptidilytica</name>
    <dbReference type="NCBI Taxonomy" id="364098"/>
    <lineage>
        <taxon>Bacteria</taxon>
        <taxon>Pseudomonadati</taxon>
        <taxon>Pseudomonadota</taxon>
        <taxon>Alphaproteobacteria</taxon>
        <taxon>Sphingomonadales</taxon>
        <taxon>Sphingosinicellaceae</taxon>
        <taxon>Sphingosinicella</taxon>
    </lineage>
</organism>
<dbReference type="InterPro" id="IPR032710">
    <property type="entry name" value="NTF2-like_dom_sf"/>
</dbReference>
<dbReference type="Pfam" id="PF13577">
    <property type="entry name" value="SnoaL_4"/>
    <property type="match status" value="1"/>
</dbReference>